<accession>A0A2G8S1U8</accession>
<reference evidence="2 3" key="1">
    <citation type="journal article" date="2015" name="Sci. Rep.">
        <title>Chromosome-level genome map provides insights into diverse defense mechanisms in the medicinal fungus Ganoderma sinense.</title>
        <authorList>
            <person name="Zhu Y."/>
            <person name="Xu J."/>
            <person name="Sun C."/>
            <person name="Zhou S."/>
            <person name="Xu H."/>
            <person name="Nelson D.R."/>
            <person name="Qian J."/>
            <person name="Song J."/>
            <person name="Luo H."/>
            <person name="Xiang L."/>
            <person name="Li Y."/>
            <person name="Xu Z."/>
            <person name="Ji A."/>
            <person name="Wang L."/>
            <person name="Lu S."/>
            <person name="Hayward A."/>
            <person name="Sun W."/>
            <person name="Li X."/>
            <person name="Schwartz D.C."/>
            <person name="Wang Y."/>
            <person name="Chen S."/>
        </authorList>
    </citation>
    <scope>NUCLEOTIDE SEQUENCE [LARGE SCALE GENOMIC DNA]</scope>
    <source>
        <strain evidence="2 3">ZZ0214-1</strain>
    </source>
</reference>
<feature type="region of interest" description="Disordered" evidence="1">
    <location>
        <begin position="202"/>
        <end position="246"/>
    </location>
</feature>
<feature type="region of interest" description="Disordered" evidence="1">
    <location>
        <begin position="164"/>
        <end position="186"/>
    </location>
</feature>
<feature type="compositionally biased region" description="Basic and acidic residues" evidence="1">
    <location>
        <begin position="227"/>
        <end position="241"/>
    </location>
</feature>
<evidence type="ECO:0000313" key="3">
    <source>
        <dbReference type="Proteomes" id="UP000230002"/>
    </source>
</evidence>
<organism evidence="2 3">
    <name type="scientific">Ganoderma sinense ZZ0214-1</name>
    <dbReference type="NCBI Taxonomy" id="1077348"/>
    <lineage>
        <taxon>Eukaryota</taxon>
        <taxon>Fungi</taxon>
        <taxon>Dikarya</taxon>
        <taxon>Basidiomycota</taxon>
        <taxon>Agaricomycotina</taxon>
        <taxon>Agaricomycetes</taxon>
        <taxon>Polyporales</taxon>
        <taxon>Polyporaceae</taxon>
        <taxon>Ganoderma</taxon>
    </lineage>
</organism>
<dbReference type="EMBL" id="AYKW01000034">
    <property type="protein sequence ID" value="PIL27538.1"/>
    <property type="molecule type" value="Genomic_DNA"/>
</dbReference>
<protein>
    <submittedName>
        <fullName evidence="2">Uncharacterized protein</fullName>
    </submittedName>
</protein>
<name>A0A2G8S1U8_9APHY</name>
<dbReference type="OrthoDB" id="439917at2759"/>
<dbReference type="STRING" id="1077348.A0A2G8S1U8"/>
<keyword evidence="3" id="KW-1185">Reference proteome</keyword>
<comment type="caution">
    <text evidence="2">The sequence shown here is derived from an EMBL/GenBank/DDBJ whole genome shotgun (WGS) entry which is preliminary data.</text>
</comment>
<evidence type="ECO:0000256" key="1">
    <source>
        <dbReference type="SAM" id="MobiDB-lite"/>
    </source>
</evidence>
<dbReference type="AlphaFoldDB" id="A0A2G8S1U8"/>
<gene>
    <name evidence="2" type="ORF">GSI_10689</name>
</gene>
<proteinExistence type="predicted"/>
<feature type="compositionally biased region" description="Basic and acidic residues" evidence="1">
    <location>
        <begin position="208"/>
        <end position="218"/>
    </location>
</feature>
<dbReference type="Proteomes" id="UP000230002">
    <property type="component" value="Unassembled WGS sequence"/>
</dbReference>
<evidence type="ECO:0000313" key="2">
    <source>
        <dbReference type="EMBL" id="PIL27538.1"/>
    </source>
</evidence>
<sequence length="263" mass="28846">MRTHGLSCLLEPNLRTRFLVKSLEIEALQQMLGVYITNSPYTRTCIYAQPPCATDDVWNPYQSELPSVDLPWLAKQGKPPTPASYSLNETACGGIDGSTDACVGTEMGPDGCGVCTVLRTAKGRYGSRVAGTDCAAMSHVDAVSRISDECAVRSRLARWSVDDDATACNEDQPPDTPSPAIQASQTTISAEARHVLQYESQQNTTGIDHVKPHAREVPRSPASRWMGKRDVPSDRDHDHVPHPGLGHVNEDWTRIPDYRRHLA</sequence>